<keyword evidence="9" id="KW-0325">Glycoprotein</keyword>
<dbReference type="InterPro" id="IPR051713">
    <property type="entry name" value="T-cell_Activation_Regulation"/>
</dbReference>
<comment type="caution">
    <text evidence="14">The sequence shown here is derived from an EMBL/GenBank/DDBJ whole genome shotgun (WGS) entry which is preliminary data.</text>
</comment>
<feature type="region of interest" description="Disordered" evidence="11">
    <location>
        <begin position="338"/>
        <end position="384"/>
    </location>
</feature>
<evidence type="ECO:0000256" key="4">
    <source>
        <dbReference type="ARBA" id="ARBA00022729"/>
    </source>
</evidence>
<keyword evidence="7" id="KW-1015">Disulfide bond</keyword>
<feature type="domain" description="Ig-like" evidence="13">
    <location>
        <begin position="14"/>
        <end position="105"/>
    </location>
</feature>
<evidence type="ECO:0000256" key="6">
    <source>
        <dbReference type="ARBA" id="ARBA00023136"/>
    </source>
</evidence>
<dbReference type="InterPro" id="IPR013783">
    <property type="entry name" value="Ig-like_fold"/>
</dbReference>
<dbReference type="GO" id="GO:0007166">
    <property type="term" value="P:cell surface receptor signaling pathway"/>
    <property type="evidence" value="ECO:0007669"/>
    <property type="project" value="TreeGrafter"/>
</dbReference>
<dbReference type="InterPro" id="IPR036179">
    <property type="entry name" value="Ig-like_dom_sf"/>
</dbReference>
<evidence type="ECO:0000256" key="9">
    <source>
        <dbReference type="ARBA" id="ARBA00023180"/>
    </source>
</evidence>
<keyword evidence="6 12" id="KW-0472">Membrane</keyword>
<keyword evidence="3 12" id="KW-0812">Transmembrane</keyword>
<evidence type="ECO:0000313" key="15">
    <source>
        <dbReference type="Proteomes" id="UP001209878"/>
    </source>
</evidence>
<protein>
    <recommendedName>
        <fullName evidence="13">Ig-like domain-containing protein</fullName>
    </recommendedName>
</protein>
<keyword evidence="15" id="KW-1185">Reference proteome</keyword>
<name>A0AAD9KSD9_RIDPI</name>
<gene>
    <name evidence="14" type="ORF">NP493_641g01044</name>
</gene>
<dbReference type="PANTHER" id="PTHR25466">
    <property type="entry name" value="T-LYMPHOCYTE ACTIVATION ANTIGEN"/>
    <property type="match status" value="1"/>
</dbReference>
<evidence type="ECO:0000256" key="8">
    <source>
        <dbReference type="ARBA" id="ARBA00023170"/>
    </source>
</evidence>
<feature type="compositionally biased region" description="Acidic residues" evidence="11">
    <location>
        <begin position="351"/>
        <end position="361"/>
    </location>
</feature>
<evidence type="ECO:0000256" key="5">
    <source>
        <dbReference type="ARBA" id="ARBA00022989"/>
    </source>
</evidence>
<feature type="compositionally biased region" description="Basic and acidic residues" evidence="11">
    <location>
        <begin position="338"/>
        <end position="350"/>
    </location>
</feature>
<dbReference type="InterPro" id="IPR003599">
    <property type="entry name" value="Ig_sub"/>
</dbReference>
<dbReference type="Gene3D" id="2.60.40.10">
    <property type="entry name" value="Immunoglobulins"/>
    <property type="match status" value="1"/>
</dbReference>
<dbReference type="EMBL" id="JAODUO010000642">
    <property type="protein sequence ID" value="KAK2176763.1"/>
    <property type="molecule type" value="Genomic_DNA"/>
</dbReference>
<dbReference type="SUPFAM" id="SSF48726">
    <property type="entry name" value="Immunoglobulin"/>
    <property type="match status" value="1"/>
</dbReference>
<evidence type="ECO:0000259" key="13">
    <source>
        <dbReference type="PROSITE" id="PS50835"/>
    </source>
</evidence>
<evidence type="ECO:0000256" key="11">
    <source>
        <dbReference type="SAM" id="MobiDB-lite"/>
    </source>
</evidence>
<dbReference type="GO" id="GO:0009897">
    <property type="term" value="C:external side of plasma membrane"/>
    <property type="evidence" value="ECO:0007669"/>
    <property type="project" value="TreeGrafter"/>
</dbReference>
<dbReference type="AlphaFoldDB" id="A0AAD9KSD9"/>
<sequence length="384" mass="42419">ELTTEDTHLVGYVSDTIILPCEHTVAKSSLQSVEWWKEGVMKVAVYNKDDDPPVSIYGSMEGRASVMVFPSILKFSNGSLEDAGLYKCVVLPINDVPSTHRYQLTVNAMPFNEAIRLSGQSYQDCEEVYLPESTDAFLSLSCTASSKPSSRLSWAANPVTPALVVNQTIAAECKTAANGIVTCERNATIVTKDLKEAVQVTCVTHYDDRRTVITSKRACVVLVPHGYRRPWVTVVVVLVVLWLIGVVVVLVIIFLIWRLAKKENKAAPVDLRHLAIGLGLALLLPVLGVAVFIFLTFYWKLLPVPGKKAETEKSGEELGEQEGTGDINTLCLLSRLREASNNREEGTNKEEEQDDKEEETATAENKREEQPMNSDPIDPDINTL</sequence>
<dbReference type="InterPro" id="IPR007110">
    <property type="entry name" value="Ig-like_dom"/>
</dbReference>
<accession>A0AAD9KSD9</accession>
<dbReference type="Proteomes" id="UP001209878">
    <property type="component" value="Unassembled WGS sequence"/>
</dbReference>
<keyword evidence="8" id="KW-0675">Receptor</keyword>
<evidence type="ECO:0000256" key="1">
    <source>
        <dbReference type="ARBA" id="ARBA00004251"/>
    </source>
</evidence>
<evidence type="ECO:0000256" key="10">
    <source>
        <dbReference type="ARBA" id="ARBA00023319"/>
    </source>
</evidence>
<dbReference type="SMART" id="SM00409">
    <property type="entry name" value="IG"/>
    <property type="match status" value="1"/>
</dbReference>
<evidence type="ECO:0000256" key="3">
    <source>
        <dbReference type="ARBA" id="ARBA00022692"/>
    </source>
</evidence>
<dbReference type="PANTHER" id="PTHR25466:SF9">
    <property type="entry name" value="FIBRONECTIN TYPE-III DOMAIN-CONTAINING PROTEIN"/>
    <property type="match status" value="1"/>
</dbReference>
<keyword evidence="10" id="KW-0393">Immunoglobulin domain</keyword>
<dbReference type="GO" id="GO:0006955">
    <property type="term" value="P:immune response"/>
    <property type="evidence" value="ECO:0007669"/>
    <property type="project" value="TreeGrafter"/>
</dbReference>
<proteinExistence type="predicted"/>
<keyword evidence="4" id="KW-0732">Signal</keyword>
<evidence type="ECO:0000256" key="12">
    <source>
        <dbReference type="SAM" id="Phobius"/>
    </source>
</evidence>
<organism evidence="14 15">
    <name type="scientific">Ridgeia piscesae</name>
    <name type="common">Tubeworm</name>
    <dbReference type="NCBI Taxonomy" id="27915"/>
    <lineage>
        <taxon>Eukaryota</taxon>
        <taxon>Metazoa</taxon>
        <taxon>Spiralia</taxon>
        <taxon>Lophotrochozoa</taxon>
        <taxon>Annelida</taxon>
        <taxon>Polychaeta</taxon>
        <taxon>Sedentaria</taxon>
        <taxon>Canalipalpata</taxon>
        <taxon>Sabellida</taxon>
        <taxon>Siboglinidae</taxon>
        <taxon>Ridgeia</taxon>
    </lineage>
</organism>
<reference evidence="14" key="1">
    <citation type="journal article" date="2023" name="Mol. Biol. Evol.">
        <title>Third-Generation Sequencing Reveals the Adaptive Role of the Epigenome in Three Deep-Sea Polychaetes.</title>
        <authorList>
            <person name="Perez M."/>
            <person name="Aroh O."/>
            <person name="Sun Y."/>
            <person name="Lan Y."/>
            <person name="Juniper S.K."/>
            <person name="Young C.R."/>
            <person name="Angers B."/>
            <person name="Qian P.Y."/>
        </authorList>
    </citation>
    <scope>NUCLEOTIDE SEQUENCE</scope>
    <source>
        <strain evidence="14">R07B-5</strain>
    </source>
</reference>
<feature type="transmembrane region" description="Helical" evidence="12">
    <location>
        <begin position="278"/>
        <end position="299"/>
    </location>
</feature>
<keyword evidence="2" id="KW-1003">Cell membrane</keyword>
<feature type="non-terminal residue" evidence="14">
    <location>
        <position position="1"/>
    </location>
</feature>
<keyword evidence="5 12" id="KW-1133">Transmembrane helix</keyword>
<dbReference type="GO" id="GO:0071222">
    <property type="term" value="P:cellular response to lipopolysaccharide"/>
    <property type="evidence" value="ECO:0007669"/>
    <property type="project" value="TreeGrafter"/>
</dbReference>
<evidence type="ECO:0000256" key="2">
    <source>
        <dbReference type="ARBA" id="ARBA00022475"/>
    </source>
</evidence>
<feature type="transmembrane region" description="Helical" evidence="12">
    <location>
        <begin position="231"/>
        <end position="257"/>
    </location>
</feature>
<evidence type="ECO:0000256" key="7">
    <source>
        <dbReference type="ARBA" id="ARBA00023157"/>
    </source>
</evidence>
<evidence type="ECO:0000313" key="14">
    <source>
        <dbReference type="EMBL" id="KAK2176763.1"/>
    </source>
</evidence>
<comment type="subcellular location">
    <subcellularLocation>
        <location evidence="1">Cell membrane</location>
        <topology evidence="1">Single-pass type I membrane protein</topology>
    </subcellularLocation>
</comment>
<dbReference type="PROSITE" id="PS50835">
    <property type="entry name" value="IG_LIKE"/>
    <property type="match status" value="1"/>
</dbReference>